<keyword evidence="2" id="KW-0472">Membrane</keyword>
<organism evidence="3 4">
    <name type="scientific">Nocardioides zhouii</name>
    <dbReference type="NCBI Taxonomy" id="1168729"/>
    <lineage>
        <taxon>Bacteria</taxon>
        <taxon>Bacillati</taxon>
        <taxon>Actinomycetota</taxon>
        <taxon>Actinomycetes</taxon>
        <taxon>Propionibacteriales</taxon>
        <taxon>Nocardioidaceae</taxon>
        <taxon>Nocardioides</taxon>
    </lineage>
</organism>
<accession>A0A4Q2SV13</accession>
<dbReference type="InterPro" id="IPR007060">
    <property type="entry name" value="FtsL/DivIC"/>
</dbReference>
<dbReference type="OrthoDB" id="5187715at2"/>
<gene>
    <name evidence="3" type="ORF">EUA94_13880</name>
</gene>
<feature type="transmembrane region" description="Helical" evidence="2">
    <location>
        <begin position="70"/>
        <end position="92"/>
    </location>
</feature>
<proteinExistence type="predicted"/>
<dbReference type="RefSeq" id="WP_129427475.1">
    <property type="nucleotide sequence ID" value="NZ_SDWV01000013.1"/>
</dbReference>
<keyword evidence="2" id="KW-1133">Transmembrane helix</keyword>
<evidence type="ECO:0000256" key="2">
    <source>
        <dbReference type="SAM" id="Phobius"/>
    </source>
</evidence>
<name>A0A4Q2SV13_9ACTN</name>
<sequence>MPSQRRTPRGGNGSRGPRQSSSTHPGARGARPRAAGARTPVARGPEPTTGAVRTVAARPAARRPRFTGRAAVLVLVLAVLTVSYASSLRAYLQQREHIGDLKSQIVEREANIVDLEREKQRWDDPAYVKAQARARFGYLMPGEAGFEVIGVDGKPLEAQASLNDPSDVIKTVPKAWWTAAWESMELAGNPPPPGDEPADLVDGSVSGGTQ</sequence>
<evidence type="ECO:0000256" key="1">
    <source>
        <dbReference type="SAM" id="MobiDB-lite"/>
    </source>
</evidence>
<dbReference type="Pfam" id="PF04977">
    <property type="entry name" value="DivIC"/>
    <property type="match status" value="1"/>
</dbReference>
<comment type="caution">
    <text evidence="3">The sequence shown here is derived from an EMBL/GenBank/DDBJ whole genome shotgun (WGS) entry which is preliminary data.</text>
</comment>
<feature type="compositionally biased region" description="Low complexity" evidence="1">
    <location>
        <begin position="25"/>
        <end position="59"/>
    </location>
</feature>
<dbReference type="AlphaFoldDB" id="A0A4Q2SV13"/>
<keyword evidence="4" id="KW-1185">Reference proteome</keyword>
<keyword evidence="2" id="KW-0812">Transmembrane</keyword>
<reference evidence="3 4" key="1">
    <citation type="submission" date="2019-01" db="EMBL/GenBank/DDBJ databases">
        <title>Novel species of Nocardioides.</title>
        <authorList>
            <person name="Liu Q."/>
            <person name="X Y.-H."/>
        </authorList>
    </citation>
    <scope>NUCLEOTIDE SEQUENCE [LARGE SCALE GENOMIC DNA]</scope>
    <source>
        <strain evidence="3 4">HLT2-9</strain>
    </source>
</reference>
<feature type="region of interest" description="Disordered" evidence="1">
    <location>
        <begin position="185"/>
        <end position="210"/>
    </location>
</feature>
<dbReference type="Proteomes" id="UP000291101">
    <property type="component" value="Unassembled WGS sequence"/>
</dbReference>
<evidence type="ECO:0000313" key="3">
    <source>
        <dbReference type="EMBL" id="RYC09632.1"/>
    </source>
</evidence>
<feature type="region of interest" description="Disordered" evidence="1">
    <location>
        <begin position="1"/>
        <end position="61"/>
    </location>
</feature>
<dbReference type="EMBL" id="SDWV01000013">
    <property type="protein sequence ID" value="RYC09632.1"/>
    <property type="molecule type" value="Genomic_DNA"/>
</dbReference>
<evidence type="ECO:0000313" key="4">
    <source>
        <dbReference type="Proteomes" id="UP000291101"/>
    </source>
</evidence>
<protein>
    <submittedName>
        <fullName evidence="3">Septum formation initiator family protein</fullName>
    </submittedName>
</protein>